<keyword evidence="5 7" id="KW-1133">Transmembrane helix</keyword>
<dbReference type="Pfam" id="PF00528">
    <property type="entry name" value="BPD_transp_1"/>
    <property type="match status" value="1"/>
</dbReference>
<feature type="domain" description="ABC transmembrane type-1" evidence="8">
    <location>
        <begin position="60"/>
        <end position="240"/>
    </location>
</feature>
<dbReference type="PANTHER" id="PTHR30151">
    <property type="entry name" value="ALKANE SULFONATE ABC TRANSPORTER-RELATED, MEMBRANE SUBUNIT"/>
    <property type="match status" value="1"/>
</dbReference>
<reference evidence="10" key="1">
    <citation type="journal article" date="2019" name="Int. J. Syst. Evol. Microbiol.">
        <title>The Global Catalogue of Microorganisms (GCM) 10K type strain sequencing project: providing services to taxonomists for standard genome sequencing and annotation.</title>
        <authorList>
            <consortium name="The Broad Institute Genomics Platform"/>
            <consortium name="The Broad Institute Genome Sequencing Center for Infectious Disease"/>
            <person name="Wu L."/>
            <person name="Ma J."/>
        </authorList>
    </citation>
    <scope>NUCLEOTIDE SEQUENCE [LARGE SCALE GENOMIC DNA]</scope>
    <source>
        <strain evidence="10">JCM 1405</strain>
    </source>
</reference>
<organism evidence="9 10">
    <name type="scientific">Clostridium malenominatum</name>
    <dbReference type="NCBI Taxonomy" id="1539"/>
    <lineage>
        <taxon>Bacteria</taxon>
        <taxon>Bacillati</taxon>
        <taxon>Bacillota</taxon>
        <taxon>Clostridia</taxon>
        <taxon>Eubacteriales</taxon>
        <taxon>Clostridiaceae</taxon>
        <taxon>Clostridium</taxon>
    </lineage>
</organism>
<dbReference type="InterPro" id="IPR000515">
    <property type="entry name" value="MetI-like"/>
</dbReference>
<comment type="caution">
    <text evidence="9">The sequence shown here is derived from an EMBL/GenBank/DDBJ whole genome shotgun (WGS) entry which is preliminary data.</text>
</comment>
<evidence type="ECO:0000256" key="1">
    <source>
        <dbReference type="ARBA" id="ARBA00004651"/>
    </source>
</evidence>
<name>A0ABP3UF67_9CLOT</name>
<feature type="transmembrane region" description="Helical" evidence="7">
    <location>
        <begin position="98"/>
        <end position="120"/>
    </location>
</feature>
<accession>A0ABP3UF67</accession>
<dbReference type="SUPFAM" id="SSF161098">
    <property type="entry name" value="MetI-like"/>
    <property type="match status" value="1"/>
</dbReference>
<dbReference type="CDD" id="cd06261">
    <property type="entry name" value="TM_PBP2"/>
    <property type="match status" value="1"/>
</dbReference>
<sequence>MLSREQRKIVLPIIMFPIIILLWKLYIALFNIPPYLLPQPEELMKSMADFLVNGDMISHINTTLKEVFIGVAVGILIGLVLGYIVAKSKFIERFIMPFVLIIQTAPKISLAPLFILWFGLGLQSKIAIVILVVSFPVMINEVVAIRSIDANVFNLMKILDASAWQKFIYIELPYSLQAILSGIKIALTQAMVGAVIGEMIGAKSGLGYLLTLGNETYDINLVLSSIIILSLIGLILYLVAGFVEKKLLIWKEEGV</sequence>
<keyword evidence="4 7" id="KW-0812">Transmembrane</keyword>
<keyword evidence="3" id="KW-1003">Cell membrane</keyword>
<evidence type="ECO:0000256" key="3">
    <source>
        <dbReference type="ARBA" id="ARBA00022475"/>
    </source>
</evidence>
<gene>
    <name evidence="9" type="ORF">GCM10008905_28820</name>
</gene>
<dbReference type="PANTHER" id="PTHR30151:SF20">
    <property type="entry name" value="ABC TRANSPORTER PERMEASE PROTEIN HI_0355-RELATED"/>
    <property type="match status" value="1"/>
</dbReference>
<evidence type="ECO:0000313" key="10">
    <source>
        <dbReference type="Proteomes" id="UP001500339"/>
    </source>
</evidence>
<dbReference type="Gene3D" id="1.10.3720.10">
    <property type="entry name" value="MetI-like"/>
    <property type="match status" value="1"/>
</dbReference>
<evidence type="ECO:0000259" key="8">
    <source>
        <dbReference type="PROSITE" id="PS50928"/>
    </source>
</evidence>
<feature type="transmembrane region" description="Helical" evidence="7">
    <location>
        <begin position="126"/>
        <end position="148"/>
    </location>
</feature>
<dbReference type="Proteomes" id="UP001500339">
    <property type="component" value="Unassembled WGS sequence"/>
</dbReference>
<evidence type="ECO:0000256" key="5">
    <source>
        <dbReference type="ARBA" id="ARBA00022989"/>
    </source>
</evidence>
<protein>
    <submittedName>
        <fullName evidence="9">ABC transporter permease</fullName>
    </submittedName>
</protein>
<evidence type="ECO:0000313" key="9">
    <source>
        <dbReference type="EMBL" id="GAA0729166.1"/>
    </source>
</evidence>
<feature type="transmembrane region" description="Helical" evidence="7">
    <location>
        <begin position="178"/>
        <end position="201"/>
    </location>
</feature>
<dbReference type="RefSeq" id="WP_343770793.1">
    <property type="nucleotide sequence ID" value="NZ_BAAACF010000006.1"/>
</dbReference>
<dbReference type="EMBL" id="BAAACF010000006">
    <property type="protein sequence ID" value="GAA0729166.1"/>
    <property type="molecule type" value="Genomic_DNA"/>
</dbReference>
<feature type="transmembrane region" description="Helical" evidence="7">
    <location>
        <begin position="67"/>
        <end position="86"/>
    </location>
</feature>
<feature type="transmembrane region" description="Helical" evidence="7">
    <location>
        <begin position="9"/>
        <end position="29"/>
    </location>
</feature>
<proteinExistence type="inferred from homology"/>
<dbReference type="PROSITE" id="PS50928">
    <property type="entry name" value="ABC_TM1"/>
    <property type="match status" value="1"/>
</dbReference>
<evidence type="ECO:0000256" key="6">
    <source>
        <dbReference type="ARBA" id="ARBA00023136"/>
    </source>
</evidence>
<comment type="subcellular location">
    <subcellularLocation>
        <location evidence="1 7">Cell membrane</location>
        <topology evidence="1 7">Multi-pass membrane protein</topology>
    </subcellularLocation>
</comment>
<keyword evidence="2 7" id="KW-0813">Transport</keyword>
<evidence type="ECO:0000256" key="4">
    <source>
        <dbReference type="ARBA" id="ARBA00022692"/>
    </source>
</evidence>
<evidence type="ECO:0000256" key="2">
    <source>
        <dbReference type="ARBA" id="ARBA00022448"/>
    </source>
</evidence>
<comment type="similarity">
    <text evidence="7">Belongs to the binding-protein-dependent transport system permease family.</text>
</comment>
<dbReference type="InterPro" id="IPR035906">
    <property type="entry name" value="MetI-like_sf"/>
</dbReference>
<evidence type="ECO:0000256" key="7">
    <source>
        <dbReference type="RuleBase" id="RU363032"/>
    </source>
</evidence>
<keyword evidence="6 7" id="KW-0472">Membrane</keyword>
<feature type="transmembrane region" description="Helical" evidence="7">
    <location>
        <begin position="221"/>
        <end position="243"/>
    </location>
</feature>
<keyword evidence="10" id="KW-1185">Reference proteome</keyword>